<reference evidence="1 2" key="1">
    <citation type="journal article" date="2018" name="Front. Microbiol.">
        <title>Description and Comparative Genomics of Macrococcus caseolyticus subsp. hominis subsp. nov., Macrococcus goetzii sp. nov., Macrococcus epidermidis sp. nov., and Macrococcus bohemicus sp. nov., Novel Macrococci From Human Clinical Material With Virulence Potential and Suspected Uptake of Foreign DNA by Natural Transformation.</title>
        <authorList>
            <person name="Maslanova I."/>
            <person name="Wertheimer Z."/>
            <person name="Sedlacek I."/>
            <person name="Svec P."/>
            <person name="Indrakova A."/>
            <person name="Kovarovic V."/>
            <person name="Schumann P."/>
            <person name="Sproer C."/>
            <person name="Kralova S."/>
            <person name="Sedo O."/>
            <person name="Kristofova L."/>
            <person name="Vrbovska V."/>
            <person name="Fuzik T."/>
            <person name="Petras P."/>
            <person name="Zdrahal Z."/>
            <person name="Ruzickova V."/>
            <person name="Doskar J."/>
            <person name="Pantucek R."/>
        </authorList>
    </citation>
    <scope>NUCLEOTIDE SEQUENCE [LARGE SCALE GENOMIC DNA]</scope>
    <source>
        <strain evidence="1 2">CCM 4927</strain>
    </source>
</reference>
<comment type="caution">
    <text evidence="1">The sequence shown here is derived from an EMBL/GenBank/DDBJ whole genome shotgun (WGS) entry which is preliminary data.</text>
</comment>
<keyword evidence="2" id="KW-1185">Reference proteome</keyword>
<dbReference type="AlphaFoldDB" id="A0A2G5NRL8"/>
<proteinExistence type="predicted"/>
<dbReference type="Proteomes" id="UP000229523">
    <property type="component" value="Unassembled WGS sequence"/>
</dbReference>
<gene>
    <name evidence="1" type="ORF">BFS35_013585</name>
</gene>
<organism evidence="1 2">
    <name type="scientific">Macrococcoides goetzii</name>
    <dbReference type="NCBI Taxonomy" id="1891097"/>
    <lineage>
        <taxon>Bacteria</taxon>
        <taxon>Bacillati</taxon>
        <taxon>Bacillota</taxon>
        <taxon>Bacilli</taxon>
        <taxon>Bacillales</taxon>
        <taxon>Staphylococcaceae</taxon>
        <taxon>Macrococcoides</taxon>
    </lineage>
</organism>
<dbReference type="OrthoDB" id="9885199at2"/>
<dbReference type="EMBL" id="MJBI02000017">
    <property type="protein sequence ID" value="RAI78822.1"/>
    <property type="molecule type" value="Genomic_DNA"/>
</dbReference>
<sequence>MKDIFTKKFLMMALMLIGIFAIGISIQNLMNPQKFPKVTKSQIAQLESSTFPTEKAAQEAVGKQLFDGVKESGISLSSKANEPGIGIYAYYDGKTKDYVTTYYILKHKEGYQVKMGKVNVTYQKGDKKMWTDKIDGHVYNCYINDYRRFREVDKKEERASTATLHNDGAIHVVQEK</sequence>
<dbReference type="RefSeq" id="WP_099578654.1">
    <property type="nucleotide sequence ID" value="NZ_MJBI02000017.1"/>
</dbReference>
<accession>A0A2G5NRL8</accession>
<evidence type="ECO:0000313" key="1">
    <source>
        <dbReference type="EMBL" id="RAI78822.1"/>
    </source>
</evidence>
<protein>
    <submittedName>
        <fullName evidence="1">Uncharacterized protein</fullName>
    </submittedName>
</protein>
<name>A0A2G5NRL8_9STAP</name>
<evidence type="ECO:0000313" key="2">
    <source>
        <dbReference type="Proteomes" id="UP000229523"/>
    </source>
</evidence>